<dbReference type="RefSeq" id="WP_034876233.1">
    <property type="nucleotide sequence ID" value="NZ_JOKG01000003.1"/>
</dbReference>
<evidence type="ECO:0000313" key="2">
    <source>
        <dbReference type="Proteomes" id="UP000028006"/>
    </source>
</evidence>
<organism evidence="1 2">
    <name type="scientific">Endozoicomonas montiporae</name>
    <dbReference type="NCBI Taxonomy" id="1027273"/>
    <lineage>
        <taxon>Bacteria</taxon>
        <taxon>Pseudomonadati</taxon>
        <taxon>Pseudomonadota</taxon>
        <taxon>Gammaproteobacteria</taxon>
        <taxon>Oceanospirillales</taxon>
        <taxon>Endozoicomonadaceae</taxon>
        <taxon>Endozoicomonas</taxon>
    </lineage>
</organism>
<comment type="caution">
    <text evidence="1">The sequence shown here is derived from an EMBL/GenBank/DDBJ whole genome shotgun (WGS) entry which is preliminary data.</text>
</comment>
<name>A0A081N4Q0_9GAMM</name>
<dbReference type="AlphaFoldDB" id="A0A081N4Q0"/>
<evidence type="ECO:0000313" key="1">
    <source>
        <dbReference type="EMBL" id="KEQ13423.1"/>
    </source>
</evidence>
<gene>
    <name evidence="1" type="ORF">GZ77_13650</name>
</gene>
<keyword evidence="2" id="KW-1185">Reference proteome</keyword>
<accession>A0A081N4Q0</accession>
<reference evidence="1 2" key="1">
    <citation type="submission" date="2014-06" db="EMBL/GenBank/DDBJ databases">
        <title>Whole Genome Sequences of Three Symbiotic Endozoicomonas Bacteria.</title>
        <authorList>
            <person name="Neave M.J."/>
            <person name="Apprill A."/>
            <person name="Voolstra C.R."/>
        </authorList>
    </citation>
    <scope>NUCLEOTIDE SEQUENCE [LARGE SCALE GENOMIC DNA]</scope>
    <source>
        <strain evidence="1 2">LMG 24815</strain>
    </source>
</reference>
<proteinExistence type="predicted"/>
<dbReference type="Proteomes" id="UP000028006">
    <property type="component" value="Unassembled WGS sequence"/>
</dbReference>
<sequence>MQLYTAEQINNMERKALMLEVMPARDIQVIDESINRFTKQALETYVDTFGTSERFRVGYDQEGRIKAAVALEEAFWVRSYIRSVYGIKIGSIPVEYPKYILNADYYLGSTTIGSHPIRKTSQLTDASNRAKEAEASLHDTNTHYIGALLKHLTTMATGSSKETTAKKFIITLVKQDLDEELELSKPGGLRVVRENYRKRFYPTPTEKKYIKDREELFFYTPDSDDIEADVGVVDSDTLRGVIKQCIASLEMMESRLNEARSLRMTIETLKSGNKATKNRIKRAEL</sequence>
<protein>
    <submittedName>
        <fullName evidence="1">Uncharacterized protein</fullName>
    </submittedName>
</protein>
<dbReference type="EMBL" id="JOKG01000003">
    <property type="protein sequence ID" value="KEQ13423.1"/>
    <property type="molecule type" value="Genomic_DNA"/>
</dbReference>